<dbReference type="InterPro" id="IPR037388">
    <property type="entry name" value="Blinkin"/>
</dbReference>
<evidence type="ECO:0000256" key="1">
    <source>
        <dbReference type="SAM" id="Coils"/>
    </source>
</evidence>
<evidence type="ECO:0000313" key="4">
    <source>
        <dbReference type="RefSeq" id="XP_013916758.1"/>
    </source>
</evidence>
<dbReference type="InterPro" id="IPR040850">
    <property type="entry name" value="Knl1_RWD_C"/>
</dbReference>
<accession>A0A6I9Y196</accession>
<gene>
    <name evidence="4" type="primary">CASC5</name>
</gene>
<dbReference type="Pfam" id="PF18210">
    <property type="entry name" value="Knl1_RWD_C"/>
    <property type="match status" value="1"/>
</dbReference>
<dbReference type="CTD" id="57082"/>
<feature type="domain" description="Knl1 C-terminal RWD" evidence="2">
    <location>
        <begin position="1872"/>
        <end position="2038"/>
    </location>
</feature>
<evidence type="ECO:0000313" key="3">
    <source>
        <dbReference type="Proteomes" id="UP000504617"/>
    </source>
</evidence>
<proteinExistence type="predicted"/>
<dbReference type="Proteomes" id="UP000504617">
    <property type="component" value="Unplaced"/>
</dbReference>
<dbReference type="CDD" id="cd21853">
    <property type="entry name" value="KNL1_NTD"/>
    <property type="match status" value="1"/>
</dbReference>
<dbReference type="GeneID" id="106544877"/>
<name>A0A6I9Y196_9SAUR</name>
<dbReference type="PANTHER" id="PTHR16520:SF3">
    <property type="entry name" value="KINETOCHORE SCAFFOLD 1"/>
    <property type="match status" value="1"/>
</dbReference>
<dbReference type="GO" id="GO:0051301">
    <property type="term" value="P:cell division"/>
    <property type="evidence" value="ECO:0007669"/>
    <property type="project" value="InterPro"/>
</dbReference>
<dbReference type="GO" id="GO:0034501">
    <property type="term" value="P:protein localization to kinetochore"/>
    <property type="evidence" value="ECO:0007669"/>
    <property type="project" value="InterPro"/>
</dbReference>
<organism evidence="3 4">
    <name type="scientific">Thamnophis sirtalis</name>
    <dbReference type="NCBI Taxonomy" id="35019"/>
    <lineage>
        <taxon>Eukaryota</taxon>
        <taxon>Metazoa</taxon>
        <taxon>Chordata</taxon>
        <taxon>Craniata</taxon>
        <taxon>Vertebrata</taxon>
        <taxon>Euteleostomi</taxon>
        <taxon>Lepidosauria</taxon>
        <taxon>Squamata</taxon>
        <taxon>Bifurcata</taxon>
        <taxon>Unidentata</taxon>
        <taxon>Episquamata</taxon>
        <taxon>Toxicofera</taxon>
        <taxon>Serpentes</taxon>
        <taxon>Colubroidea</taxon>
        <taxon>Colubridae</taxon>
        <taxon>Natricinae</taxon>
        <taxon>Thamnophis</taxon>
    </lineage>
</organism>
<dbReference type="Pfam" id="PF19221">
    <property type="entry name" value="MELT"/>
    <property type="match status" value="8"/>
</dbReference>
<keyword evidence="1" id="KW-0175">Coiled coil</keyword>
<dbReference type="OrthoDB" id="6132334at2759"/>
<protein>
    <submittedName>
        <fullName evidence="4">Protein CASC5</fullName>
    </submittedName>
</protein>
<sequence>MDRIYAEMTEEKDFTDGTKKRRISSILKTPREPAREPLCDLGTGNEFTQEINAEKCQKNSRRVSFAETIRVFPHDPQTFVELNHAVVEPSNETRNQNLLNENEEPEGTKCEITGMNTLLHAPIHTLQHMECLDANPSQELNMVDRTLIFSEQNEMDMTSGHTILITHDTKVCQDTDKPKKINFESFLSEIKPRKKTSQVTETCFSYSSVQMNEGNLSQQKTNTEKTQKINLGDFLGSLKSTKLFSAPCNEIPSSGAALERSTYSSKQNASSHLQMENCNMTTVFGGLDNRQHGETSALSIEKGISASKQLGCAESMDVITTNTERLLPSGTSSSSMIHQQQNLGKDKSVTHSTVSCTLRTSNSQLGIQQNTNMSHSEINVNNKEANINHNSAVKITNRDTLPSQTSFGTITEPSVTSVPVLHGDKTNFSEDMEMTKNCTGLIWEVHSKGTDGPVHGLVQKQKTDVFELMDRTNIREIEMDITKNHVSMNSYLNSMHHSNLVSKMTAADQQNYYGNVELLNQRVNLNSARNINLNTSQVSKSFKKQVETPLMPYTTSGITKWTNSAIGDSTINKSIGLSNNAVSLIPEHENTFASSENMEISKAIGSLRHNSLKPVAFRDIPQPLTGASRKSITDSDSDKFMALPLSEDNEMEITKSCTVPVNYNMLRQERTTQVFPFESVDKTTNIYNDMDETKPITCIINQHVENSGSQIMQKPGRSRPTKDRTIVFSLNDGNEMDITRSYTVALNHDPVTFAEDRPVLSIVSSNEAILSTLNDGAEITHPLASETLRSISDFFNMPKQGAGTGRKTIESDSDRSVAFPLSANSKLEFRKNLTEAVERTQEQTSSSEENININISNNMAVNKSMSFAPSDKTVMFVHNNDMELTKPISMTSIKDTVFENLQSKNKENSILVKSAKKGTDLCFLDENEMEMTRSHTVAVNYDLQHAKAAPQKLFVDPANETSLSVHNNFETISKSSSFVPAENTMIMSSHDMEMTKYLPAEIFKNSLKPLRQKRNLNCESTLVDPDNNSVFAQQHNEMEITKCHTVLVNHDDVFHNKKILQTSIQNNMDTAGFPKIAKNPEEIFHKKPEKNAEWEFSSNQTANEPVNTNMHTVMFDNKTIEYCQVANQTKQLFPFNKTNAFTSYQDGTEATSLHSDTISCGNLQEFKKEMLEKNMEQNHEENDLEFIKKDTVTNKEHNCYVVSAEKQIPNTSRMSKEKTVAFSDDGNMEITSNYTTGIEKKFMSDRNECELHSLAISNAECSASIVDCEKKLNIDKITSEKSIVQAQQNILNTKERLEPCTAKINHMKETVSIVDSNKENELIFPIRKSSLLPTLPDEIALGLNREKNLLNESKMEKDFKKLSQSRQLDDITIKEMDVLPVDEPVILNKESSVISNCPKLQDAEKKPELVLFSCDAQSSLSEELPKLIMKPDCSLKLKEDRRIESNAMASKAGINTSSTDGIPLNVHLNTDNNKIRIMPLAVFPPKLPNKRKSALSNKEAPAAKLDKNSEIQDSEVALLTKSSSDKINQKLCPFYIDEELLPSYAEEMDSNESLCHEVPEKCLDKIHEKMIVNKMVETNQKLKRPINQENEDIQEEKKFKKDMDWNDIAEKKQILHSTEVPHNDTETEENKHIPEVVATKQKKKQSSNNLFDSFKVETSCNIHQNIELETQLLMDSICEQNLQEKLLEGTITVREFFTLLQVHVLIQMPRQSHLPVKHTVNTSYVPEDEILSYCIYQPKLQVYKEDCQTLHTIIEELKLHAADQDKLLMNMNKSFWEVMKTCSKEELRGFGAELNKMKSRFTKQSKVLAHKGKAKLYVKLVHHAKMECEKLQSRLAKMDELMKEIDSCLFVLEKETATLNDFEMVANDATAELETRVKHIERELENYKSQEDNLQREQSHLSDKKQQRISEINQLQRDVRSCQELTEKYNFSEWVIKEWNDQQAVFTFLYDSIELTVGFKRPLDDATFQNKFYWEIVSLNFETLLDETKAEPTAKLVHKLIFQFIDSQNSWQKKCSTVYQLSQILHDLSLVVNRCKLLEEEIEFLNKWGGKFYLLKTEVKDTNVSLLFSSSTPLAKFEVELSLSANYPTSPIDFTIPKCIGNLG</sequence>
<reference evidence="4" key="1">
    <citation type="submission" date="2025-08" db="UniProtKB">
        <authorList>
            <consortium name="RefSeq"/>
        </authorList>
    </citation>
    <scope>IDENTIFICATION</scope>
    <source>
        <tissue evidence="4">Skeletal muscle</tissue>
    </source>
</reference>
<dbReference type="InterPro" id="IPR043651">
    <property type="entry name" value="KNL1_MELT_rpt"/>
</dbReference>
<dbReference type="PANTHER" id="PTHR16520">
    <property type="entry name" value="KINETOCHORE SCAFFOLD 1"/>
    <property type="match status" value="1"/>
</dbReference>
<dbReference type="KEGG" id="tsr:106544877"/>
<evidence type="ECO:0000259" key="2">
    <source>
        <dbReference type="Pfam" id="PF18210"/>
    </source>
</evidence>
<dbReference type="GO" id="GO:0008608">
    <property type="term" value="P:attachment of spindle microtubules to kinetochore"/>
    <property type="evidence" value="ECO:0007669"/>
    <property type="project" value="InterPro"/>
</dbReference>
<keyword evidence="3" id="KW-1185">Reference proteome</keyword>
<feature type="coiled-coil region" evidence="1">
    <location>
        <begin position="1870"/>
        <end position="1907"/>
    </location>
</feature>
<dbReference type="RefSeq" id="XP_013916758.1">
    <property type="nucleotide sequence ID" value="XM_014061283.1"/>
</dbReference>
<dbReference type="CDD" id="cd22817">
    <property type="entry name" value="DRWD-N_Knl1"/>
    <property type="match status" value="1"/>
</dbReference>
<dbReference type="GO" id="GO:0005634">
    <property type="term" value="C:nucleus"/>
    <property type="evidence" value="ECO:0007669"/>
    <property type="project" value="TreeGrafter"/>
</dbReference>